<evidence type="ECO:0000313" key="2">
    <source>
        <dbReference type="Proteomes" id="UP001459277"/>
    </source>
</evidence>
<dbReference type="EMBL" id="JAZDWU010000001">
    <property type="protein sequence ID" value="KAL0017490.1"/>
    <property type="molecule type" value="Genomic_DNA"/>
</dbReference>
<proteinExistence type="predicted"/>
<dbReference type="PANTHER" id="PTHR33264">
    <property type="entry name" value="EXPRESSED PROTEIN"/>
    <property type="match status" value="1"/>
</dbReference>
<dbReference type="PANTHER" id="PTHR33264:SF55">
    <property type="entry name" value="TRANSMEMBRANE PROTEIN"/>
    <property type="match status" value="1"/>
</dbReference>
<gene>
    <name evidence="1" type="ORF">SO802_004559</name>
</gene>
<evidence type="ECO:0000313" key="1">
    <source>
        <dbReference type="EMBL" id="KAL0017490.1"/>
    </source>
</evidence>
<dbReference type="Proteomes" id="UP001459277">
    <property type="component" value="Unassembled WGS sequence"/>
</dbReference>
<organism evidence="1 2">
    <name type="scientific">Lithocarpus litseifolius</name>
    <dbReference type="NCBI Taxonomy" id="425828"/>
    <lineage>
        <taxon>Eukaryota</taxon>
        <taxon>Viridiplantae</taxon>
        <taxon>Streptophyta</taxon>
        <taxon>Embryophyta</taxon>
        <taxon>Tracheophyta</taxon>
        <taxon>Spermatophyta</taxon>
        <taxon>Magnoliopsida</taxon>
        <taxon>eudicotyledons</taxon>
        <taxon>Gunneridae</taxon>
        <taxon>Pentapetalae</taxon>
        <taxon>rosids</taxon>
        <taxon>fabids</taxon>
        <taxon>Fagales</taxon>
        <taxon>Fagaceae</taxon>
        <taxon>Lithocarpus</taxon>
    </lineage>
</organism>
<reference evidence="1 2" key="1">
    <citation type="submission" date="2024-01" db="EMBL/GenBank/DDBJ databases">
        <title>A telomere-to-telomere, gap-free genome of sweet tea (Lithocarpus litseifolius).</title>
        <authorList>
            <person name="Zhou J."/>
        </authorList>
    </citation>
    <scope>NUCLEOTIDE SEQUENCE [LARGE SCALE GENOMIC DNA]</scope>
    <source>
        <strain evidence="1">Zhou-2022a</strain>
        <tissue evidence="1">Leaf</tissue>
    </source>
</reference>
<protein>
    <submittedName>
        <fullName evidence="1">Uncharacterized protein</fullName>
    </submittedName>
</protein>
<dbReference type="AlphaFoldDB" id="A0AAW2E3A6"/>
<keyword evidence="2" id="KW-1185">Reference proteome</keyword>
<accession>A0AAW2E3A6</accession>
<name>A0AAW2E3A6_9ROSI</name>
<comment type="caution">
    <text evidence="1">The sequence shown here is derived from an EMBL/GenBank/DDBJ whole genome shotgun (WGS) entry which is preliminary data.</text>
</comment>
<sequence>MPGFNRGQLLLLEKGKERQRIAEEVGGTAVECATICCCCPCSLVNLVILALYRFPAGLCKKTWKRRRLLKMKKKAFILHNNNEAREISDLIGACGSELGRCESVLVTEMWIGVNRSGSGLDRRGSECVGVGRSGSECVKVDRSASEWAGVDQNGSEWVGS</sequence>